<comment type="caution">
    <text evidence="1">The sequence shown here is derived from an EMBL/GenBank/DDBJ whole genome shotgun (WGS) entry which is preliminary data.</text>
</comment>
<keyword evidence="2" id="KW-1185">Reference proteome</keyword>
<evidence type="ECO:0000313" key="1">
    <source>
        <dbReference type="EMBL" id="MCM5681844.1"/>
    </source>
</evidence>
<evidence type="ECO:0000313" key="2">
    <source>
        <dbReference type="Proteomes" id="UP001165541"/>
    </source>
</evidence>
<name>A0ABT0YU74_9BURK</name>
<reference evidence="1" key="1">
    <citation type="submission" date="2022-05" db="EMBL/GenBank/DDBJ databases">
        <title>Schlegelella sp. nov., isolated from mangrove soil.</title>
        <authorList>
            <person name="Liu Y."/>
            <person name="Ge X."/>
            <person name="Liu W."/>
        </authorList>
    </citation>
    <scope>NUCLEOTIDE SEQUENCE</scope>
    <source>
        <strain evidence="1">S2-27</strain>
    </source>
</reference>
<dbReference type="Proteomes" id="UP001165541">
    <property type="component" value="Unassembled WGS sequence"/>
</dbReference>
<accession>A0ABT0YU74</accession>
<evidence type="ECO:0008006" key="3">
    <source>
        <dbReference type="Google" id="ProtNLM"/>
    </source>
</evidence>
<dbReference type="RefSeq" id="WP_251780324.1">
    <property type="nucleotide sequence ID" value="NZ_JAMKFE010000014.1"/>
</dbReference>
<sequence>MIVYVHAYDIGHDRGMTWDRHAHATDVRHVLLGRDDSISMIVERIISAVQTERTIYTMLVNAHGWEATRPTPRGIGIVSLSDLADLSDLTAPRFRPLQPYFTHGGGARGVEIHACRILEHAGGWRMCQVLADTLQVQVAAAEAPQRGITPWWSSTPSDSYGSFEGMRQTFMPSTRAE</sequence>
<gene>
    <name evidence="1" type="ORF">M8A51_20140</name>
</gene>
<proteinExistence type="predicted"/>
<protein>
    <recommendedName>
        <fullName evidence="3">SnoaL-like domain-containing protein</fullName>
    </recommendedName>
</protein>
<organism evidence="1 2">
    <name type="scientific">Caldimonas mangrovi</name>
    <dbReference type="NCBI Taxonomy" id="2944811"/>
    <lineage>
        <taxon>Bacteria</taxon>
        <taxon>Pseudomonadati</taxon>
        <taxon>Pseudomonadota</taxon>
        <taxon>Betaproteobacteria</taxon>
        <taxon>Burkholderiales</taxon>
        <taxon>Sphaerotilaceae</taxon>
        <taxon>Caldimonas</taxon>
    </lineage>
</organism>
<dbReference type="EMBL" id="JAMKFE010000014">
    <property type="protein sequence ID" value="MCM5681844.1"/>
    <property type="molecule type" value="Genomic_DNA"/>
</dbReference>